<dbReference type="Proteomes" id="UP001234495">
    <property type="component" value="Unassembled WGS sequence"/>
</dbReference>
<dbReference type="InterPro" id="IPR006829">
    <property type="entry name" value="LXG_dom"/>
</dbReference>
<dbReference type="Pfam" id="PF04740">
    <property type="entry name" value="LXG"/>
    <property type="match status" value="1"/>
</dbReference>
<dbReference type="PROSITE" id="PS51756">
    <property type="entry name" value="LXG"/>
    <property type="match status" value="1"/>
</dbReference>
<organism evidence="4 5">
    <name type="scientific">Metabacillus malikii</name>
    <dbReference type="NCBI Taxonomy" id="1504265"/>
    <lineage>
        <taxon>Bacteria</taxon>
        <taxon>Bacillati</taxon>
        <taxon>Bacillota</taxon>
        <taxon>Bacilli</taxon>
        <taxon>Bacillales</taxon>
        <taxon>Bacillaceae</taxon>
        <taxon>Metabacillus</taxon>
    </lineage>
</organism>
<keyword evidence="2" id="KW-0175">Coiled coil</keyword>
<proteinExistence type="inferred from homology"/>
<name>A0ABT9ZMM0_9BACI</name>
<protein>
    <recommendedName>
        <fullName evidence="3">LXG domain-containing protein</fullName>
    </recommendedName>
</protein>
<evidence type="ECO:0000313" key="5">
    <source>
        <dbReference type="Proteomes" id="UP001234495"/>
    </source>
</evidence>
<keyword evidence="5" id="KW-1185">Reference proteome</keyword>
<dbReference type="InterPro" id="IPR026834">
    <property type="entry name" value="LHH"/>
</dbReference>
<evidence type="ECO:0000313" key="4">
    <source>
        <dbReference type="EMBL" id="MDQ0232773.1"/>
    </source>
</evidence>
<gene>
    <name evidence="4" type="ORF">J2S19_004095</name>
</gene>
<dbReference type="EMBL" id="JAUSUD010000024">
    <property type="protein sequence ID" value="MDQ0232773.1"/>
    <property type="molecule type" value="Genomic_DNA"/>
</dbReference>
<sequence length="511" mass="58847">MKILNATSLFSDVEELMDKLDSLEERLNEARKKIDYFTNLKDEFSGKGGNSIRIFYNEVHVPFLLLFEQTIRNYKADLERTMERFNRFEPDKSAYIHEGFIESEIEQGLRKTADITMQIVDDVNGLLDSISDIMTVTRLSDHEYQHLVNAAQKHERRTVAELNELDNITSSSLTRTDDDLHLLKKYLTEISSMFQSKEISISTFSTRQLANNDTYKDVIGEIKANTRPSIRDLIGFASDVPLSYASMRYPGPWQHLTYLRWNKHKDTLTTKYAEWKTAIGFTRKVITKEEFDSLEGHIVDVVEIIDDHEAAVTGDYHIYDNGLIVRVYGGAYYEIVDSVPTVENSGNVKAQDSFFEDTPFEFVEYVVNPSTIVSKVIRKKIDDVTVGFVGKKGTKGIGNGYQYWNKTTQFKNVKVYQRDDIINPNMKDARGRTNFERMQKGLAPLGPDGKSINLHHMTQRNESSIAEVTQTFHKDNSSVIHINPNTIPSGINRSEFNKWRTDYWKNRANDF</sequence>
<evidence type="ECO:0000256" key="2">
    <source>
        <dbReference type="SAM" id="Coils"/>
    </source>
</evidence>
<accession>A0ABT9ZMM0</accession>
<evidence type="ECO:0000256" key="1">
    <source>
        <dbReference type="ARBA" id="ARBA00034117"/>
    </source>
</evidence>
<comment type="caution">
    <text evidence="4">The sequence shown here is derived from an EMBL/GenBank/DDBJ whole genome shotgun (WGS) entry which is preliminary data.</text>
</comment>
<dbReference type="Pfam" id="PF14411">
    <property type="entry name" value="LHH"/>
    <property type="match status" value="1"/>
</dbReference>
<comment type="similarity">
    <text evidence="1">In the N-terminal section; belongs to the LXG family.</text>
</comment>
<dbReference type="RefSeq" id="WP_307345160.1">
    <property type="nucleotide sequence ID" value="NZ_JAUSUD010000024.1"/>
</dbReference>
<evidence type="ECO:0000259" key="3">
    <source>
        <dbReference type="PROSITE" id="PS51756"/>
    </source>
</evidence>
<feature type="domain" description="LXG" evidence="3">
    <location>
        <begin position="1"/>
        <end position="235"/>
    </location>
</feature>
<reference evidence="4 5" key="1">
    <citation type="submission" date="2023-07" db="EMBL/GenBank/DDBJ databases">
        <title>Genomic Encyclopedia of Type Strains, Phase IV (KMG-IV): sequencing the most valuable type-strain genomes for metagenomic binning, comparative biology and taxonomic classification.</title>
        <authorList>
            <person name="Goeker M."/>
        </authorList>
    </citation>
    <scope>NUCLEOTIDE SEQUENCE [LARGE SCALE GENOMIC DNA]</scope>
    <source>
        <strain evidence="4 5">DSM 29005</strain>
    </source>
</reference>
<feature type="coiled-coil region" evidence="2">
    <location>
        <begin position="6"/>
        <end position="40"/>
    </location>
</feature>